<keyword evidence="4" id="KW-0175">Coiled coil</keyword>
<dbReference type="GO" id="GO:0005634">
    <property type="term" value="C:nucleus"/>
    <property type="evidence" value="ECO:0007669"/>
    <property type="project" value="UniProtKB-SubCell"/>
</dbReference>
<proteinExistence type="predicted"/>
<dbReference type="GO" id="GO:0003700">
    <property type="term" value="F:DNA-binding transcription factor activity"/>
    <property type="evidence" value="ECO:0007669"/>
    <property type="project" value="InterPro"/>
</dbReference>
<dbReference type="PROSITE" id="PS50217">
    <property type="entry name" value="BZIP"/>
    <property type="match status" value="1"/>
</dbReference>
<dbReference type="FunFam" id="1.20.5.170:FF:000036">
    <property type="entry name" value="ABSCISIC ACID-INSENSITIVE 5-like protein 2"/>
    <property type="match status" value="1"/>
</dbReference>
<protein>
    <submittedName>
        <fullName evidence="6">ABSCISIC ACID-INSENSITIVE 5 2</fullName>
    </submittedName>
</protein>
<dbReference type="PROSITE" id="PS00036">
    <property type="entry name" value="BZIP_BASIC"/>
    <property type="match status" value="1"/>
</dbReference>
<dbReference type="Gramene" id="OE9A065907T1">
    <property type="protein sequence ID" value="OE9A065907C1"/>
    <property type="gene ID" value="OE9A065907"/>
</dbReference>
<feature type="coiled-coil region" evidence="4">
    <location>
        <begin position="302"/>
        <end position="346"/>
    </location>
</feature>
<dbReference type="GO" id="GO:0003677">
    <property type="term" value="F:DNA binding"/>
    <property type="evidence" value="ECO:0007669"/>
    <property type="project" value="UniProtKB-KW"/>
</dbReference>
<evidence type="ECO:0000313" key="6">
    <source>
        <dbReference type="EMBL" id="CAA2975094.1"/>
    </source>
</evidence>
<keyword evidence="2" id="KW-0238">DNA-binding</keyword>
<evidence type="ECO:0000256" key="1">
    <source>
        <dbReference type="ARBA" id="ARBA00004123"/>
    </source>
</evidence>
<dbReference type="EMBL" id="CACTIH010002227">
    <property type="protein sequence ID" value="CAA2975094.1"/>
    <property type="molecule type" value="Genomic_DNA"/>
</dbReference>
<feature type="domain" description="BZIP" evidence="5">
    <location>
        <begin position="228"/>
        <end position="273"/>
    </location>
</feature>
<comment type="caution">
    <text evidence="6">The sequence shown here is derived from an EMBL/GenBank/DDBJ whole genome shotgun (WGS) entry which is preliminary data.</text>
</comment>
<sequence length="362" mass="41321">MGLQGGDINSFELFGGAHPNSNLMAGWGSLSGLDLGEVKNQLWDLGEPPSSLNVDELLMNVWTFGVNNQAMQVVDYEPAFDRPEPDSSLNPQFSLGLTRDLNNSVDELWQEIQQGQSSLDRKDSLGDMTLEDFLIKAGVVTESSALKINPGSIHHIVDPAQQEQSLQPVFMPGHLNRQPIPTGGSPVMNAVYSEMELVMSPLNLMATMLGTQSRRRRRVPLGVIEKIGERRLKRMIKNRESAARSRARKKAYQHELENEVSRLEEENRRLRQREEVDLKLPKEPLTEPRYQLCRTRSAPAYQHELENEVSCLEEENQRLKRRKAYQHELENEVSCLEEENQRLKRRKVGVIVSMLNVFIDFH</sequence>
<dbReference type="InterPro" id="IPR043452">
    <property type="entry name" value="BZIP46-like"/>
</dbReference>
<dbReference type="CDD" id="cd14707">
    <property type="entry name" value="bZIP_plant_BZIP46"/>
    <property type="match status" value="1"/>
</dbReference>
<reference evidence="6 7" key="1">
    <citation type="submission" date="2019-12" db="EMBL/GenBank/DDBJ databases">
        <authorList>
            <person name="Alioto T."/>
            <person name="Alioto T."/>
            <person name="Gomez Garrido J."/>
        </authorList>
    </citation>
    <scope>NUCLEOTIDE SEQUENCE [LARGE SCALE GENOMIC DNA]</scope>
</reference>
<dbReference type="SMART" id="SM00338">
    <property type="entry name" value="BRLZ"/>
    <property type="match status" value="1"/>
</dbReference>
<evidence type="ECO:0000259" key="5">
    <source>
        <dbReference type="PROSITE" id="PS50217"/>
    </source>
</evidence>
<dbReference type="PANTHER" id="PTHR22952">
    <property type="entry name" value="CAMP-RESPONSE ELEMENT BINDING PROTEIN-RELATED"/>
    <property type="match status" value="1"/>
</dbReference>
<dbReference type="GO" id="GO:0045893">
    <property type="term" value="P:positive regulation of DNA-templated transcription"/>
    <property type="evidence" value="ECO:0007669"/>
    <property type="project" value="InterPro"/>
</dbReference>
<feature type="coiled-coil region" evidence="4">
    <location>
        <begin position="246"/>
        <end position="276"/>
    </location>
</feature>
<evidence type="ECO:0000313" key="7">
    <source>
        <dbReference type="Proteomes" id="UP000594638"/>
    </source>
</evidence>
<dbReference type="PANTHER" id="PTHR22952:SF385">
    <property type="entry name" value="ABSCISIC ACID-INSENSITIVE 5-LIKE PROTEIN 2"/>
    <property type="match status" value="1"/>
</dbReference>
<name>A0A8S0R7T9_OLEEU</name>
<dbReference type="Pfam" id="PF00170">
    <property type="entry name" value="bZIP_1"/>
    <property type="match status" value="1"/>
</dbReference>
<comment type="subcellular location">
    <subcellularLocation>
        <location evidence="1">Nucleus</location>
    </subcellularLocation>
</comment>
<gene>
    <name evidence="6" type="ORF">OLEA9_A065907</name>
</gene>
<dbReference type="AlphaFoldDB" id="A0A8S0R7T9"/>
<dbReference type="InterPro" id="IPR004827">
    <property type="entry name" value="bZIP"/>
</dbReference>
<dbReference type="Proteomes" id="UP000594638">
    <property type="component" value="Unassembled WGS sequence"/>
</dbReference>
<keyword evidence="3" id="KW-0539">Nucleus</keyword>
<dbReference type="SUPFAM" id="SSF57959">
    <property type="entry name" value="Leucine zipper domain"/>
    <property type="match status" value="1"/>
</dbReference>
<dbReference type="Gene3D" id="1.20.5.170">
    <property type="match status" value="1"/>
</dbReference>
<evidence type="ECO:0000256" key="4">
    <source>
        <dbReference type="SAM" id="Coils"/>
    </source>
</evidence>
<dbReference type="InterPro" id="IPR046347">
    <property type="entry name" value="bZIP_sf"/>
</dbReference>
<evidence type="ECO:0000256" key="2">
    <source>
        <dbReference type="ARBA" id="ARBA00023125"/>
    </source>
</evidence>
<accession>A0A8S0R7T9</accession>
<keyword evidence="7" id="KW-1185">Reference proteome</keyword>
<dbReference type="OrthoDB" id="644067at2759"/>
<evidence type="ECO:0000256" key="3">
    <source>
        <dbReference type="ARBA" id="ARBA00023242"/>
    </source>
</evidence>
<organism evidence="6 7">
    <name type="scientific">Olea europaea subsp. europaea</name>
    <dbReference type="NCBI Taxonomy" id="158383"/>
    <lineage>
        <taxon>Eukaryota</taxon>
        <taxon>Viridiplantae</taxon>
        <taxon>Streptophyta</taxon>
        <taxon>Embryophyta</taxon>
        <taxon>Tracheophyta</taxon>
        <taxon>Spermatophyta</taxon>
        <taxon>Magnoliopsida</taxon>
        <taxon>eudicotyledons</taxon>
        <taxon>Gunneridae</taxon>
        <taxon>Pentapetalae</taxon>
        <taxon>asterids</taxon>
        <taxon>lamiids</taxon>
        <taxon>Lamiales</taxon>
        <taxon>Oleaceae</taxon>
        <taxon>Oleeae</taxon>
        <taxon>Olea</taxon>
    </lineage>
</organism>